<dbReference type="STRING" id="1475481.GCA_000953855_02190"/>
<name>A0A0K8QR21_9GAMM</name>
<evidence type="ECO:0000313" key="3">
    <source>
        <dbReference type="Proteomes" id="UP000253740"/>
    </source>
</evidence>
<sequence>MSLEATLYGLLGSLVSGRCYPDTIPDSPVFPLIVYQQVGGQAVEFMEQAMADQDNARVQLWTWAKTRAEANSIAHQARTAIIGSAMQAKTLAAPVSVYDEDMKLYGARQDFSIWHAP</sequence>
<dbReference type="RefSeq" id="WP_062537412.1">
    <property type="nucleotide sequence ID" value="NZ_DF970238.1"/>
</dbReference>
<reference evidence="2" key="2">
    <citation type="submission" date="2015-08" db="EMBL/GenBank/DDBJ databases">
        <title>Complete DNA Sequence of Pseudomonas syringae pv. actinidiae, the Causal Agent of Kiwifruit Canker Disease.</title>
        <authorList>
            <person name="Rikkerink E.H.A."/>
            <person name="Fineran P.C."/>
        </authorList>
    </citation>
    <scope>NUCLEOTIDE SEQUENCE</scope>
    <source>
        <strain evidence="2">SkMP5</strain>
    </source>
</reference>
<protein>
    <recommendedName>
        <fullName evidence="4">DUF3168 domain-containing protein</fullName>
    </recommendedName>
</protein>
<dbReference type="OrthoDB" id="8612771at2"/>
<evidence type="ECO:0000313" key="2">
    <source>
        <dbReference type="EMBL" id="GAP66827.1"/>
    </source>
</evidence>
<dbReference type="EMBL" id="DF970238">
    <property type="protein sequence ID" value="GAP66827.1"/>
    <property type="molecule type" value="Genomic_DNA"/>
</dbReference>
<organism evidence="2">
    <name type="scientific">Mizugakiibacter sediminis</name>
    <dbReference type="NCBI Taxonomy" id="1475481"/>
    <lineage>
        <taxon>Bacteria</taxon>
        <taxon>Pseudomonadati</taxon>
        <taxon>Pseudomonadota</taxon>
        <taxon>Gammaproteobacteria</taxon>
        <taxon>Lysobacterales</taxon>
        <taxon>Rhodanobacteraceae</taxon>
        <taxon>Mizugakiibacter</taxon>
    </lineage>
</organism>
<gene>
    <name evidence="1" type="ORF">MBSD_0374</name>
    <name evidence="2" type="ORF">MBSD_n2142</name>
</gene>
<evidence type="ECO:0000313" key="1">
    <source>
        <dbReference type="EMBL" id="GAN43861.1"/>
    </source>
</evidence>
<keyword evidence="3" id="KW-1185">Reference proteome</keyword>
<accession>A0A0K8QR21</accession>
<evidence type="ECO:0008006" key="4">
    <source>
        <dbReference type="Google" id="ProtNLM"/>
    </source>
</evidence>
<dbReference type="HOGENOM" id="CLU_168284_0_0_6"/>
<dbReference type="Pfam" id="PF11367">
    <property type="entry name" value="Tail_completion_gp17"/>
    <property type="match status" value="1"/>
</dbReference>
<dbReference type="InterPro" id="IPR021508">
    <property type="entry name" value="Gp17-like"/>
</dbReference>
<dbReference type="Proteomes" id="UP000253740">
    <property type="component" value="Unassembled WGS sequence"/>
</dbReference>
<dbReference type="EMBL" id="DF952378">
    <property type="protein sequence ID" value="GAN43861.1"/>
    <property type="molecule type" value="Genomic_DNA"/>
</dbReference>
<dbReference type="AlphaFoldDB" id="A0A0K8QR21"/>
<proteinExistence type="predicted"/>
<reference evidence="1" key="1">
    <citation type="submission" date="2015-03" db="EMBL/GenBank/DDBJ databases">
        <title>Draft genome sequence of Mizugakiibacter sediminis skMP5.</title>
        <authorList>
            <person name="Watanabe T."/>
            <person name="Kojima H."/>
            <person name="Fukui M."/>
        </authorList>
    </citation>
    <scope>NUCLEOTIDE SEQUENCE</scope>
    <source>
        <strain evidence="1">SkMP5</strain>
    </source>
</reference>